<feature type="domain" description="Bacterial sugar transferase" evidence="3">
    <location>
        <begin position="10"/>
        <end position="179"/>
    </location>
</feature>
<proteinExistence type="inferred from homology"/>
<dbReference type="PANTHER" id="PTHR30576:SF10">
    <property type="entry name" value="SLL5057 PROTEIN"/>
    <property type="match status" value="1"/>
</dbReference>
<sequence length="191" mass="21222">MTKGPTFVIRIIDIILSVVGLLILSPLLLVIVIIGFFDTGSPIFKQTRVGRHKKKFTLLKFRTMSVEAPSVASHLVQSSLITPFGAFLRKTKLDEVPQLINVLQGNMSIVGPRPCLFNQEELISERDQLAVFDYRPGITGLGQIKGVDMSTPKKLAEIDARMLSSLNVRTYFKYITFTLLGKGQGDRVISD</sequence>
<evidence type="ECO:0000256" key="1">
    <source>
        <dbReference type="ARBA" id="ARBA00006464"/>
    </source>
</evidence>
<dbReference type="AlphaFoldDB" id="A0A1B3BBH8"/>
<dbReference type="Pfam" id="PF02397">
    <property type="entry name" value="Bac_transf"/>
    <property type="match status" value="1"/>
</dbReference>
<keyword evidence="4" id="KW-0808">Transferase</keyword>
<evidence type="ECO:0000259" key="3">
    <source>
        <dbReference type="Pfam" id="PF02397"/>
    </source>
</evidence>
<protein>
    <submittedName>
        <fullName evidence="4">Putative colanic biosynthesis UDP-glucose lipid carrier transferase</fullName>
    </submittedName>
</protein>
<keyword evidence="5" id="KW-1185">Reference proteome</keyword>
<dbReference type="KEGG" id="ksd:KS2013_1431"/>
<dbReference type="Proteomes" id="UP000094147">
    <property type="component" value="Chromosome"/>
</dbReference>
<keyword evidence="2" id="KW-0812">Transmembrane</keyword>
<keyword evidence="2" id="KW-0472">Membrane</keyword>
<organism evidence="4 5">
    <name type="scientific">Kangiella sediminilitoris</name>
    <dbReference type="NCBI Taxonomy" id="1144748"/>
    <lineage>
        <taxon>Bacteria</taxon>
        <taxon>Pseudomonadati</taxon>
        <taxon>Pseudomonadota</taxon>
        <taxon>Gammaproteobacteria</taxon>
        <taxon>Kangiellales</taxon>
        <taxon>Kangiellaceae</taxon>
        <taxon>Kangiella</taxon>
    </lineage>
</organism>
<dbReference type="OrthoDB" id="9808602at2"/>
<feature type="transmembrane region" description="Helical" evidence="2">
    <location>
        <begin position="12"/>
        <end position="37"/>
    </location>
</feature>
<evidence type="ECO:0000313" key="5">
    <source>
        <dbReference type="Proteomes" id="UP000094147"/>
    </source>
</evidence>
<dbReference type="STRING" id="1144748.KS2013_1431"/>
<dbReference type="PATRIC" id="fig|1144748.3.peg.1441"/>
<dbReference type="RefSeq" id="WP_083217810.1">
    <property type="nucleotide sequence ID" value="NZ_CP012418.1"/>
</dbReference>
<accession>A0A1B3BBH8</accession>
<dbReference type="PANTHER" id="PTHR30576">
    <property type="entry name" value="COLANIC BIOSYNTHESIS UDP-GLUCOSE LIPID CARRIER TRANSFERASE"/>
    <property type="match status" value="1"/>
</dbReference>
<comment type="similarity">
    <text evidence="1">Belongs to the bacterial sugar transferase family.</text>
</comment>
<dbReference type="InterPro" id="IPR003362">
    <property type="entry name" value="Bact_transf"/>
</dbReference>
<evidence type="ECO:0000256" key="2">
    <source>
        <dbReference type="SAM" id="Phobius"/>
    </source>
</evidence>
<keyword evidence="2" id="KW-1133">Transmembrane helix</keyword>
<dbReference type="EMBL" id="CP012418">
    <property type="protein sequence ID" value="AOE50143.1"/>
    <property type="molecule type" value="Genomic_DNA"/>
</dbReference>
<evidence type="ECO:0000313" key="4">
    <source>
        <dbReference type="EMBL" id="AOE50143.1"/>
    </source>
</evidence>
<reference evidence="5" key="1">
    <citation type="submission" date="2015-08" db="EMBL/GenBank/DDBJ databases">
        <authorList>
            <person name="Kim K.M."/>
        </authorList>
    </citation>
    <scope>NUCLEOTIDE SEQUENCE [LARGE SCALE GENOMIC DNA]</scope>
    <source>
        <strain evidence="5">KCTC 23892</strain>
    </source>
</reference>
<dbReference type="GO" id="GO:0016780">
    <property type="term" value="F:phosphotransferase activity, for other substituted phosphate groups"/>
    <property type="evidence" value="ECO:0007669"/>
    <property type="project" value="TreeGrafter"/>
</dbReference>
<gene>
    <name evidence="4" type="ORF">KS2013_1431</name>
</gene>
<name>A0A1B3BBH8_9GAMM</name>